<comment type="caution">
    <text evidence="3">The sequence shown here is derived from an EMBL/GenBank/DDBJ whole genome shotgun (WGS) entry which is preliminary data.</text>
</comment>
<dbReference type="InterPro" id="IPR041489">
    <property type="entry name" value="PDZ_6"/>
</dbReference>
<dbReference type="InterPro" id="IPR021109">
    <property type="entry name" value="Peptidase_aspartic_dom_sf"/>
</dbReference>
<sequence>MEKLYRLSIIAILLITSQLAFAQKDRKKDRKKDTRYGYHFRGKKQKFAKFPFDLHANLIVLKATIDDSDTLRFILDTGVTSTIVTDPQRASTLDLKYVRRVKITGAGEGGELMANVSVGHTIRMGDIVASQQNMVVLDDDVLKLSEFLGVPIHGIFGHDIFNNFVVTIDFEHKILSFTDPNKFKYKQSMGTIYPIVLTQSKPYTDAIAMVRNDKEIPMRLVIDTGAGHALLLNASEKEPIQLPQKVMRANLGRGLNGEINGHIGRVDKIRMGTLEMKDILASFPDSLSFSMKFPPSTEGRQGSIGCELLRRFTVTLNYRDGYMILKPIKNRMKETFEHDMSGMDVRARGDQFNQYFINRVLENSPAAEAGLAEGDEVIFVNNQNVKDMAISEIYKILSRKEGKEVELFVRRKGQLIFTSFKLRRMI</sequence>
<dbReference type="CDD" id="cd05483">
    <property type="entry name" value="retropepsin_like_bacteria"/>
    <property type="match status" value="1"/>
</dbReference>
<feature type="chain" id="PRO_5045104586" evidence="1">
    <location>
        <begin position="23"/>
        <end position="426"/>
    </location>
</feature>
<dbReference type="Gene3D" id="2.40.70.10">
    <property type="entry name" value="Acid Proteases"/>
    <property type="match status" value="2"/>
</dbReference>
<dbReference type="InterPro" id="IPR036034">
    <property type="entry name" value="PDZ_sf"/>
</dbReference>
<dbReference type="Pfam" id="PF13650">
    <property type="entry name" value="Asp_protease_2"/>
    <property type="match status" value="2"/>
</dbReference>
<feature type="signal peptide" evidence="1">
    <location>
        <begin position="1"/>
        <end position="22"/>
    </location>
</feature>
<keyword evidence="3" id="KW-0378">Hydrolase</keyword>
<evidence type="ECO:0000313" key="4">
    <source>
        <dbReference type="Proteomes" id="UP001597510"/>
    </source>
</evidence>
<evidence type="ECO:0000256" key="1">
    <source>
        <dbReference type="SAM" id="SignalP"/>
    </source>
</evidence>
<reference evidence="4" key="1">
    <citation type="journal article" date="2019" name="Int. J. Syst. Evol. Microbiol.">
        <title>The Global Catalogue of Microorganisms (GCM) 10K type strain sequencing project: providing services to taxonomists for standard genome sequencing and annotation.</title>
        <authorList>
            <consortium name="The Broad Institute Genomics Platform"/>
            <consortium name="The Broad Institute Genome Sequencing Center for Infectious Disease"/>
            <person name="Wu L."/>
            <person name="Ma J."/>
        </authorList>
    </citation>
    <scope>NUCLEOTIDE SEQUENCE [LARGE SCALE GENOMIC DNA]</scope>
    <source>
        <strain evidence="4">KCTC 52344</strain>
    </source>
</reference>
<dbReference type="SUPFAM" id="SSF50156">
    <property type="entry name" value="PDZ domain-like"/>
    <property type="match status" value="1"/>
</dbReference>
<dbReference type="InterPro" id="IPR001478">
    <property type="entry name" value="PDZ"/>
</dbReference>
<dbReference type="Proteomes" id="UP001597510">
    <property type="component" value="Unassembled WGS sequence"/>
</dbReference>
<name>A0ABW5JD93_9BACT</name>
<gene>
    <name evidence="3" type="ORF">ACFSR2_21905</name>
</gene>
<evidence type="ECO:0000259" key="2">
    <source>
        <dbReference type="PROSITE" id="PS50106"/>
    </source>
</evidence>
<dbReference type="PROSITE" id="PS50106">
    <property type="entry name" value="PDZ"/>
    <property type="match status" value="1"/>
</dbReference>
<keyword evidence="4" id="KW-1185">Reference proteome</keyword>
<dbReference type="GO" id="GO:0006508">
    <property type="term" value="P:proteolysis"/>
    <property type="evidence" value="ECO:0007669"/>
    <property type="project" value="UniProtKB-KW"/>
</dbReference>
<proteinExistence type="predicted"/>
<keyword evidence="1" id="KW-0732">Signal</keyword>
<dbReference type="SMART" id="SM00228">
    <property type="entry name" value="PDZ"/>
    <property type="match status" value="1"/>
</dbReference>
<protein>
    <submittedName>
        <fullName evidence="3">Aspartyl protease family protein</fullName>
    </submittedName>
</protein>
<organism evidence="3 4">
    <name type="scientific">Emticicia soli</name>
    <dbReference type="NCBI Taxonomy" id="2027878"/>
    <lineage>
        <taxon>Bacteria</taxon>
        <taxon>Pseudomonadati</taxon>
        <taxon>Bacteroidota</taxon>
        <taxon>Cytophagia</taxon>
        <taxon>Cytophagales</taxon>
        <taxon>Leadbetterellaceae</taxon>
        <taxon>Emticicia</taxon>
    </lineage>
</organism>
<dbReference type="GO" id="GO:0008233">
    <property type="term" value="F:peptidase activity"/>
    <property type="evidence" value="ECO:0007669"/>
    <property type="project" value="UniProtKB-KW"/>
</dbReference>
<dbReference type="InterPro" id="IPR034122">
    <property type="entry name" value="Retropepsin-like_bacterial"/>
</dbReference>
<dbReference type="Pfam" id="PF17820">
    <property type="entry name" value="PDZ_6"/>
    <property type="match status" value="1"/>
</dbReference>
<feature type="domain" description="PDZ" evidence="2">
    <location>
        <begin position="342"/>
        <end position="412"/>
    </location>
</feature>
<dbReference type="RefSeq" id="WP_340233556.1">
    <property type="nucleotide sequence ID" value="NZ_JBBEWC010000001.1"/>
</dbReference>
<accession>A0ABW5JD93</accession>
<keyword evidence="3" id="KW-0645">Protease</keyword>
<dbReference type="Gene3D" id="2.30.42.10">
    <property type="match status" value="1"/>
</dbReference>
<dbReference type="EMBL" id="JBHULC010000038">
    <property type="protein sequence ID" value="MFD2523569.1"/>
    <property type="molecule type" value="Genomic_DNA"/>
</dbReference>
<evidence type="ECO:0000313" key="3">
    <source>
        <dbReference type="EMBL" id="MFD2523569.1"/>
    </source>
</evidence>